<feature type="transmembrane region" description="Helical" evidence="1">
    <location>
        <begin position="6"/>
        <end position="27"/>
    </location>
</feature>
<dbReference type="RefSeq" id="WP_207397159.1">
    <property type="nucleotide sequence ID" value="NZ_JABRWO010000007.1"/>
</dbReference>
<gene>
    <name evidence="2" type="ORF">HOV93_29240</name>
</gene>
<dbReference type="InterPro" id="IPR006696">
    <property type="entry name" value="DUF423"/>
</dbReference>
<reference evidence="2 3" key="1">
    <citation type="submission" date="2020-05" db="EMBL/GenBank/DDBJ databases">
        <title>Bremerella alba sp. nov., a novel planctomycete isolated from the surface of the macroalga Fucus spiralis.</title>
        <authorList>
            <person name="Godinho O."/>
            <person name="Botelho R."/>
            <person name="Albuquerque L."/>
            <person name="Wiegand S."/>
            <person name="Da Costa M.S."/>
            <person name="Lobo-Da-Cunha A."/>
            <person name="Jogler C."/>
            <person name="Lage O.M."/>
        </authorList>
    </citation>
    <scope>NUCLEOTIDE SEQUENCE [LARGE SCALE GENOMIC DNA]</scope>
    <source>
        <strain evidence="2 3">FF15</strain>
    </source>
</reference>
<dbReference type="Pfam" id="PF04241">
    <property type="entry name" value="DUF423"/>
    <property type="match status" value="1"/>
</dbReference>
<proteinExistence type="predicted"/>
<evidence type="ECO:0000313" key="2">
    <source>
        <dbReference type="EMBL" id="MBA2115739.1"/>
    </source>
</evidence>
<dbReference type="Proteomes" id="UP000551616">
    <property type="component" value="Unassembled WGS sequence"/>
</dbReference>
<keyword evidence="1" id="KW-0472">Membrane</keyword>
<feature type="transmembrane region" description="Helical" evidence="1">
    <location>
        <begin position="106"/>
        <end position="125"/>
    </location>
</feature>
<dbReference type="EMBL" id="JABRWO010000007">
    <property type="protein sequence ID" value="MBA2115739.1"/>
    <property type="molecule type" value="Genomic_DNA"/>
</dbReference>
<comment type="caution">
    <text evidence="2">The sequence shown here is derived from an EMBL/GenBank/DDBJ whole genome shotgun (WGS) entry which is preliminary data.</text>
</comment>
<organism evidence="2 3">
    <name type="scientific">Bremerella alba</name>
    <dbReference type="NCBI Taxonomy" id="980252"/>
    <lineage>
        <taxon>Bacteria</taxon>
        <taxon>Pseudomonadati</taxon>
        <taxon>Planctomycetota</taxon>
        <taxon>Planctomycetia</taxon>
        <taxon>Pirellulales</taxon>
        <taxon>Pirellulaceae</taxon>
        <taxon>Bremerella</taxon>
    </lineage>
</organism>
<protein>
    <submittedName>
        <fullName evidence="2">Uncharacterized protein</fullName>
    </submittedName>
</protein>
<accession>A0A7V8V698</accession>
<keyword evidence="3" id="KW-1185">Reference proteome</keyword>
<evidence type="ECO:0000256" key="1">
    <source>
        <dbReference type="SAM" id="Phobius"/>
    </source>
</evidence>
<feature type="transmembrane region" description="Helical" evidence="1">
    <location>
        <begin position="132"/>
        <end position="154"/>
    </location>
</feature>
<evidence type="ECO:0000313" key="3">
    <source>
        <dbReference type="Proteomes" id="UP000551616"/>
    </source>
</evidence>
<dbReference type="AlphaFoldDB" id="A0A7V8V698"/>
<keyword evidence="1" id="KW-1133">Transmembrane helix</keyword>
<name>A0A7V8V698_9BACT</name>
<feature type="transmembrane region" description="Helical" evidence="1">
    <location>
        <begin position="80"/>
        <end position="100"/>
    </location>
</feature>
<keyword evidence="1" id="KW-0812">Transmembrane</keyword>
<sequence>MAKYNLIAGALFGMVLVIGGPIGEPYAKIKFSDALKEKAVMVPGPLQANGTPGQPVMEISNVDRQESAERWQRYQDGLRYIAIHALALAVLGLSATAGWGQIMGGIGFTGGTLLFGCGTAIAALVDAPTFAIFASVGAMFLLLGWLGLLVSAISSSPLAKTAEV</sequence>